<name>A0A919AK52_9PROT</name>
<evidence type="ECO:0000259" key="1">
    <source>
        <dbReference type="Pfam" id="PF00903"/>
    </source>
</evidence>
<comment type="caution">
    <text evidence="2">The sequence shown here is derived from an EMBL/GenBank/DDBJ whole genome shotgun (WGS) entry which is preliminary data.</text>
</comment>
<dbReference type="Pfam" id="PF00903">
    <property type="entry name" value="Glyoxalase"/>
    <property type="match status" value="1"/>
</dbReference>
<evidence type="ECO:0000313" key="2">
    <source>
        <dbReference type="EMBL" id="GHF13290.1"/>
    </source>
</evidence>
<dbReference type="CDD" id="cd07262">
    <property type="entry name" value="VOC_like"/>
    <property type="match status" value="1"/>
</dbReference>
<reference evidence="2" key="1">
    <citation type="journal article" date="2014" name="Int. J. Syst. Evol. Microbiol.">
        <title>Complete genome sequence of Corynebacterium casei LMG S-19264T (=DSM 44701T), isolated from a smear-ripened cheese.</title>
        <authorList>
            <consortium name="US DOE Joint Genome Institute (JGI-PGF)"/>
            <person name="Walter F."/>
            <person name="Albersmeier A."/>
            <person name="Kalinowski J."/>
            <person name="Ruckert C."/>
        </authorList>
    </citation>
    <scope>NUCLEOTIDE SEQUENCE</scope>
    <source>
        <strain evidence="2">KCTC 42590</strain>
    </source>
</reference>
<feature type="domain" description="Glyoxalase/fosfomycin resistance/dioxygenase" evidence="1">
    <location>
        <begin position="9"/>
        <end position="114"/>
    </location>
</feature>
<keyword evidence="3" id="KW-1185">Reference proteome</keyword>
<accession>A0A919AK52</accession>
<dbReference type="InterPro" id="IPR004360">
    <property type="entry name" value="Glyas_Fos-R_dOase_dom"/>
</dbReference>
<dbReference type="InterPro" id="IPR029068">
    <property type="entry name" value="Glyas_Bleomycin-R_OHBP_Dase"/>
</dbReference>
<reference evidence="2" key="2">
    <citation type="submission" date="2020-09" db="EMBL/GenBank/DDBJ databases">
        <authorList>
            <person name="Sun Q."/>
            <person name="Kim S."/>
        </authorList>
    </citation>
    <scope>NUCLEOTIDE SEQUENCE</scope>
    <source>
        <strain evidence="2">KCTC 42590</strain>
    </source>
</reference>
<keyword evidence="2" id="KW-0456">Lyase</keyword>
<dbReference type="PANTHER" id="PTHR35006:SF1">
    <property type="entry name" value="BLL2941 PROTEIN"/>
    <property type="match status" value="1"/>
</dbReference>
<dbReference type="Gene3D" id="3.10.180.10">
    <property type="entry name" value="2,3-Dihydroxybiphenyl 1,2-Dioxygenase, domain 1"/>
    <property type="match status" value="1"/>
</dbReference>
<sequence>MIAYSTPGTNDLDRAIIFYDVAFSAIGKITSPEWTQYGRPGDEGKVCIVLPFNGDNATNGNGTMLAFEVGDYDRVNGFHAAALKSGGSDQGNPGIREQTHFVAYVRDPDGNKLCVFTKRK</sequence>
<evidence type="ECO:0000313" key="3">
    <source>
        <dbReference type="Proteomes" id="UP000630923"/>
    </source>
</evidence>
<dbReference type="GO" id="GO:0016829">
    <property type="term" value="F:lyase activity"/>
    <property type="evidence" value="ECO:0007669"/>
    <property type="project" value="UniProtKB-KW"/>
</dbReference>
<proteinExistence type="predicted"/>
<dbReference type="EMBL" id="BNCI01000001">
    <property type="protein sequence ID" value="GHF13290.1"/>
    <property type="molecule type" value="Genomic_DNA"/>
</dbReference>
<dbReference type="Proteomes" id="UP000630923">
    <property type="component" value="Unassembled WGS sequence"/>
</dbReference>
<gene>
    <name evidence="2" type="ORF">GCM10017044_04090</name>
</gene>
<dbReference type="AlphaFoldDB" id="A0A919AK52"/>
<dbReference type="SUPFAM" id="SSF54593">
    <property type="entry name" value="Glyoxalase/Bleomycin resistance protein/Dihydroxybiphenyl dioxygenase"/>
    <property type="match status" value="1"/>
</dbReference>
<dbReference type="PANTHER" id="PTHR35006">
    <property type="entry name" value="GLYOXALASE FAMILY PROTEIN (AFU_ORTHOLOGUE AFUA_5G14830)"/>
    <property type="match status" value="1"/>
</dbReference>
<organism evidence="2 3">
    <name type="scientific">Kordiimonas sediminis</name>
    <dbReference type="NCBI Taxonomy" id="1735581"/>
    <lineage>
        <taxon>Bacteria</taxon>
        <taxon>Pseudomonadati</taxon>
        <taxon>Pseudomonadota</taxon>
        <taxon>Alphaproteobacteria</taxon>
        <taxon>Kordiimonadales</taxon>
        <taxon>Kordiimonadaceae</taxon>
        <taxon>Kordiimonas</taxon>
    </lineage>
</organism>
<protein>
    <submittedName>
        <fullName evidence="2">Lactoylglutathione lyase</fullName>
    </submittedName>
</protein>
<dbReference type="RefSeq" id="WP_191249890.1">
    <property type="nucleotide sequence ID" value="NZ_BNCI01000001.1"/>
</dbReference>